<dbReference type="InterPro" id="IPR011051">
    <property type="entry name" value="RmlC_Cupin_sf"/>
</dbReference>
<name>A0A644WU26_9ZZZZ</name>
<reference evidence="2" key="1">
    <citation type="submission" date="2019-08" db="EMBL/GenBank/DDBJ databases">
        <authorList>
            <person name="Kucharzyk K."/>
            <person name="Murdoch R.W."/>
            <person name="Higgins S."/>
            <person name="Loffler F."/>
        </authorList>
    </citation>
    <scope>NUCLEOTIDE SEQUENCE</scope>
</reference>
<dbReference type="EMBL" id="VSSQ01001330">
    <property type="protein sequence ID" value="MPM07390.1"/>
    <property type="molecule type" value="Genomic_DNA"/>
</dbReference>
<dbReference type="CDD" id="cd02230">
    <property type="entry name" value="cupin_HP0902-like"/>
    <property type="match status" value="1"/>
</dbReference>
<dbReference type="PANTHER" id="PTHR37694">
    <property type="entry name" value="SLR8022 PROTEIN"/>
    <property type="match status" value="1"/>
</dbReference>
<proteinExistence type="predicted"/>
<dbReference type="Gene3D" id="2.60.120.10">
    <property type="entry name" value="Jelly Rolls"/>
    <property type="match status" value="1"/>
</dbReference>
<dbReference type="InterPro" id="IPR014710">
    <property type="entry name" value="RmlC-like_jellyroll"/>
</dbReference>
<dbReference type="InterPro" id="IPR013096">
    <property type="entry name" value="Cupin_2"/>
</dbReference>
<accession>A0A644WU26</accession>
<dbReference type="SUPFAM" id="SSF51182">
    <property type="entry name" value="RmlC-like cupins"/>
    <property type="match status" value="1"/>
</dbReference>
<dbReference type="AlphaFoldDB" id="A0A644WU26"/>
<dbReference type="PANTHER" id="PTHR37694:SF1">
    <property type="entry name" value="SLR8022 PROTEIN"/>
    <property type="match status" value="1"/>
</dbReference>
<feature type="domain" description="Cupin type-2" evidence="1">
    <location>
        <begin position="43"/>
        <end position="110"/>
    </location>
</feature>
<comment type="caution">
    <text evidence="2">The sequence shown here is derived from an EMBL/GenBank/DDBJ whole genome shotgun (WGS) entry which is preliminary data.</text>
</comment>
<gene>
    <name evidence="2" type="ORF">SDC9_53696</name>
</gene>
<evidence type="ECO:0000259" key="1">
    <source>
        <dbReference type="Pfam" id="PF07883"/>
    </source>
</evidence>
<evidence type="ECO:0000313" key="2">
    <source>
        <dbReference type="EMBL" id="MPM07390.1"/>
    </source>
</evidence>
<protein>
    <recommendedName>
        <fullName evidence="1">Cupin type-2 domain-containing protein</fullName>
    </recommendedName>
</protein>
<sequence>MEKHYLKNIDSQTVLQLSDLVSFQPGQIVSRTLIQNKSVGITLFAFDSGEQISSHESTGDALVTILEGSAVITIGEKIYTPYKGQSIVMPARVPHALEAPEPFKMMLTVVFEYIPTA</sequence>
<organism evidence="2">
    <name type="scientific">bioreactor metagenome</name>
    <dbReference type="NCBI Taxonomy" id="1076179"/>
    <lineage>
        <taxon>unclassified sequences</taxon>
        <taxon>metagenomes</taxon>
        <taxon>ecological metagenomes</taxon>
    </lineage>
</organism>
<dbReference type="Pfam" id="PF07883">
    <property type="entry name" value="Cupin_2"/>
    <property type="match status" value="1"/>
</dbReference>